<protein>
    <recommendedName>
        <fullName evidence="3">Recombination protein NinG</fullName>
    </recommendedName>
</protein>
<accession>A0A6I6ERA2</accession>
<dbReference type="RefSeq" id="WP_156287174.1">
    <property type="nucleotide sequence ID" value="NZ_CP046509.1"/>
</dbReference>
<dbReference type="EMBL" id="CP046509">
    <property type="protein sequence ID" value="QGU87062.1"/>
    <property type="molecule type" value="Genomic_DNA"/>
</dbReference>
<dbReference type="AlphaFoldDB" id="A0A6I6ERA2"/>
<dbReference type="Proteomes" id="UP000424752">
    <property type="component" value="Chromosome"/>
</dbReference>
<gene>
    <name evidence="1" type="ORF">GN242_07470</name>
</gene>
<evidence type="ECO:0008006" key="3">
    <source>
        <dbReference type="Google" id="ProtNLM"/>
    </source>
</evidence>
<evidence type="ECO:0000313" key="2">
    <source>
        <dbReference type="Proteomes" id="UP000424752"/>
    </source>
</evidence>
<name>A0A6I6ERA2_9GAMM</name>
<sequence>MIKGTTPRPPKPRKCKCCSEKFIPRNTLQTACSPKCAIQLAKQLTQRKQQREEKALRDDLRLRREKLKGVSEWQKEAQAAFNRYIRWRDYYKHCVSCDGILQHIGNYTTGSAVDASHYRSRGAASHLKFNLFNVHSACTRCNRQLSGNAIEYRIRLIERIGITLVERIESDNTPRKFTIDYLKRVKAIFTRRARHYEKLRKRQMECAA</sequence>
<dbReference type="KEGG" id="erwi:GN242_07470"/>
<dbReference type="Pfam" id="PF05766">
    <property type="entry name" value="NinG"/>
    <property type="match status" value="1"/>
</dbReference>
<proteinExistence type="predicted"/>
<evidence type="ECO:0000313" key="1">
    <source>
        <dbReference type="EMBL" id="QGU87062.1"/>
    </source>
</evidence>
<reference evidence="1 2" key="1">
    <citation type="submission" date="2019-12" db="EMBL/GenBank/DDBJ databases">
        <title>Erwinia sp. nov., isolated from droppings of birds in the Qinghai-Tiebt plateau of China.</title>
        <authorList>
            <person name="Ge Y."/>
        </authorList>
    </citation>
    <scope>NUCLEOTIDE SEQUENCE [LARGE SCALE GENOMIC DNA]</scope>
    <source>
        <strain evidence="1 2">J780</strain>
    </source>
</reference>
<organism evidence="1 2">
    <name type="scientific">Erwinia sorbitola</name>
    <dbReference type="NCBI Taxonomy" id="2681984"/>
    <lineage>
        <taxon>Bacteria</taxon>
        <taxon>Pseudomonadati</taxon>
        <taxon>Pseudomonadota</taxon>
        <taxon>Gammaproteobacteria</taxon>
        <taxon>Enterobacterales</taxon>
        <taxon>Erwiniaceae</taxon>
        <taxon>Erwinia</taxon>
    </lineage>
</organism>
<dbReference type="InterPro" id="IPR008713">
    <property type="entry name" value="Phage_lambda_NinG"/>
</dbReference>